<evidence type="ECO:0000256" key="3">
    <source>
        <dbReference type="ARBA" id="ARBA00022737"/>
    </source>
</evidence>
<evidence type="ECO:0000256" key="8">
    <source>
        <dbReference type="ARBA" id="ARBA00023180"/>
    </source>
</evidence>
<evidence type="ECO:0000256" key="5">
    <source>
        <dbReference type="ARBA" id="ARBA00023136"/>
    </source>
</evidence>
<comment type="caution">
    <text evidence="11">The sequence shown here is derived from an EMBL/GenBank/DDBJ whole genome shotgun (WGS) entry which is preliminary data.</text>
</comment>
<keyword evidence="5" id="KW-0472">Membrane</keyword>
<gene>
    <name evidence="11" type="ORF">DERP_002087</name>
</gene>
<dbReference type="Gene3D" id="2.40.128.620">
    <property type="match status" value="1"/>
</dbReference>
<evidence type="ECO:0000256" key="4">
    <source>
        <dbReference type="ARBA" id="ARBA00022989"/>
    </source>
</evidence>
<reference evidence="11 12" key="1">
    <citation type="journal article" date="2018" name="J. Allergy Clin. Immunol.">
        <title>High-quality assembly of Dermatophagoides pteronyssinus genome and transcriptome reveals a wide range of novel allergens.</title>
        <authorList>
            <person name="Liu X.Y."/>
            <person name="Yang K.Y."/>
            <person name="Wang M.Q."/>
            <person name="Kwok J.S."/>
            <person name="Zeng X."/>
            <person name="Yang Z."/>
            <person name="Xiao X.J."/>
            <person name="Lau C.P."/>
            <person name="Li Y."/>
            <person name="Huang Z.M."/>
            <person name="Ba J.G."/>
            <person name="Yim A.K."/>
            <person name="Ouyang C.Y."/>
            <person name="Ngai S.M."/>
            <person name="Chan T.F."/>
            <person name="Leung E.L."/>
            <person name="Liu L."/>
            <person name="Liu Z.G."/>
            <person name="Tsui S.K."/>
        </authorList>
    </citation>
    <scope>NUCLEOTIDE SEQUENCE [LARGE SCALE GENOMIC DNA]</scope>
    <source>
        <strain evidence="11">Derp</strain>
    </source>
</reference>
<dbReference type="SUPFAM" id="SSF57424">
    <property type="entry name" value="LDL receptor-like module"/>
    <property type="match status" value="7"/>
</dbReference>
<dbReference type="CDD" id="cd00112">
    <property type="entry name" value="LDLa"/>
    <property type="match status" value="7"/>
</dbReference>
<dbReference type="InterPro" id="IPR002172">
    <property type="entry name" value="LDrepeatLR_classA_rpt"/>
</dbReference>
<dbReference type="PROSITE" id="PS50068">
    <property type="entry name" value="LDLRA_2"/>
    <property type="match status" value="7"/>
</dbReference>
<keyword evidence="6 9" id="KW-1015">Disulfide bond</keyword>
<accession>A0ABQ8JGU4</accession>
<dbReference type="InterPro" id="IPR051221">
    <property type="entry name" value="LDLR-related"/>
</dbReference>
<dbReference type="Pfam" id="PF00057">
    <property type="entry name" value="Ldl_recept_a"/>
    <property type="match status" value="6"/>
</dbReference>
<comment type="caution">
    <text evidence="9">Lacks conserved residue(s) required for the propagation of feature annotation.</text>
</comment>
<feature type="signal peptide" evidence="10">
    <location>
        <begin position="1"/>
        <end position="26"/>
    </location>
</feature>
<comment type="subcellular location">
    <subcellularLocation>
        <location evidence="1">Membrane</location>
        <topology evidence="1">Single-pass membrane protein</topology>
    </subcellularLocation>
</comment>
<sequence>MEISWTLRLLLLWSSLLWPLMLHCTGSSIDDIPSAEELFGQEESYHVVECVMPLYFLCQNNNCLPESHLCDGENDCDEKICQLHPRIEIITAQMQCNATTEFKCNSGRCVPKASRCDRHPQCRDRSDEFNCVYEPCPKGTFSCANHSQCLDMSEVCDGSIDCKDGLASDELHPNPCPANVTCPSSSFKCTNTNVCALPNWMCDGENDCGDNSDENEENCKNFKCPEDWFRCADNRCISMNNVCNGVIDCKDGLASDERHPDPCPRNVTCPNDFFSCEETNICAHPHWLCDGADDCGDKSDEDIEKCAKTPCPEDWFRCSQTQRCIPPNWRCDGSEDCQNGEDETDCEHDYMHDVFIPENNTLISYVNHSTSADLESISKNLTINSKQNNSNHDGLKQVAAAVSNPISSYLLSQQQHIRKSSQTNTASSLIDQYNVDDQQIK</sequence>
<keyword evidence="4" id="KW-1133">Transmembrane helix</keyword>
<keyword evidence="2" id="KW-0812">Transmembrane</keyword>
<feature type="chain" id="PRO_5045671446" evidence="10">
    <location>
        <begin position="27"/>
        <end position="441"/>
    </location>
</feature>
<dbReference type="EMBL" id="NJHN03000037">
    <property type="protein sequence ID" value="KAH9421799.1"/>
    <property type="molecule type" value="Genomic_DNA"/>
</dbReference>
<keyword evidence="12" id="KW-1185">Reference proteome</keyword>
<feature type="disulfide bond" evidence="9">
    <location>
        <begin position="116"/>
        <end position="131"/>
    </location>
</feature>
<evidence type="ECO:0000313" key="11">
    <source>
        <dbReference type="EMBL" id="KAH9421799.1"/>
    </source>
</evidence>
<evidence type="ECO:0000256" key="1">
    <source>
        <dbReference type="ARBA" id="ARBA00004167"/>
    </source>
</evidence>
<feature type="disulfide bond" evidence="9">
    <location>
        <begin position="104"/>
        <end position="122"/>
    </location>
</feature>
<evidence type="ECO:0000256" key="6">
    <source>
        <dbReference type="ARBA" id="ARBA00023157"/>
    </source>
</evidence>
<dbReference type="PANTHER" id="PTHR22722:SF15">
    <property type="entry name" value="LOW-DENSITY LIPOPROTEIN RECEPTOR-RELATED"/>
    <property type="match status" value="1"/>
</dbReference>
<evidence type="ECO:0000256" key="2">
    <source>
        <dbReference type="ARBA" id="ARBA00022692"/>
    </source>
</evidence>
<keyword evidence="8" id="KW-0325">Glycoprotein</keyword>
<dbReference type="SMART" id="SM00192">
    <property type="entry name" value="LDLa"/>
    <property type="match status" value="7"/>
</dbReference>
<dbReference type="PRINTS" id="PR00261">
    <property type="entry name" value="LDLRECEPTOR"/>
</dbReference>
<feature type="disulfide bond" evidence="9">
    <location>
        <begin position="224"/>
        <end position="236"/>
    </location>
</feature>
<dbReference type="Gene3D" id="4.10.400.10">
    <property type="entry name" value="Low-density Lipoprotein Receptor"/>
    <property type="match status" value="6"/>
</dbReference>
<evidence type="ECO:0000256" key="9">
    <source>
        <dbReference type="PROSITE-ProRule" id="PRU00124"/>
    </source>
</evidence>
<feature type="disulfide bond" evidence="9">
    <location>
        <begin position="231"/>
        <end position="249"/>
    </location>
</feature>
<keyword evidence="10" id="KW-0732">Signal</keyword>
<evidence type="ECO:0000256" key="7">
    <source>
        <dbReference type="ARBA" id="ARBA00023170"/>
    </source>
</evidence>
<evidence type="ECO:0000313" key="12">
    <source>
        <dbReference type="Proteomes" id="UP000887458"/>
    </source>
</evidence>
<dbReference type="InterPro" id="IPR023415">
    <property type="entry name" value="LDLR_class-A_CS"/>
</dbReference>
<organism evidence="11 12">
    <name type="scientific">Dermatophagoides pteronyssinus</name>
    <name type="common">European house dust mite</name>
    <dbReference type="NCBI Taxonomy" id="6956"/>
    <lineage>
        <taxon>Eukaryota</taxon>
        <taxon>Metazoa</taxon>
        <taxon>Ecdysozoa</taxon>
        <taxon>Arthropoda</taxon>
        <taxon>Chelicerata</taxon>
        <taxon>Arachnida</taxon>
        <taxon>Acari</taxon>
        <taxon>Acariformes</taxon>
        <taxon>Sarcoptiformes</taxon>
        <taxon>Astigmata</taxon>
        <taxon>Psoroptidia</taxon>
        <taxon>Analgoidea</taxon>
        <taxon>Pyroglyphidae</taxon>
        <taxon>Dermatophagoidinae</taxon>
        <taxon>Dermatophagoides</taxon>
    </lineage>
</organism>
<feature type="disulfide bond" evidence="9">
    <location>
        <begin position="331"/>
        <end position="346"/>
    </location>
</feature>
<dbReference type="InterPro" id="IPR036055">
    <property type="entry name" value="LDL_receptor-like_sf"/>
</dbReference>
<reference evidence="11 12" key="2">
    <citation type="journal article" date="2022" name="Mol. Biol. Evol.">
        <title>Comparative Genomics Reveals Insights into the Divergent Evolution of Astigmatic Mites and Household Pest Adaptations.</title>
        <authorList>
            <person name="Xiong Q."/>
            <person name="Wan A.T."/>
            <person name="Liu X."/>
            <person name="Fung C.S."/>
            <person name="Xiao X."/>
            <person name="Malainual N."/>
            <person name="Hou J."/>
            <person name="Wang L."/>
            <person name="Wang M."/>
            <person name="Yang K.Y."/>
            <person name="Cui Y."/>
            <person name="Leung E.L."/>
            <person name="Nong W."/>
            <person name="Shin S.K."/>
            <person name="Au S.W."/>
            <person name="Jeong K.Y."/>
            <person name="Chew F.T."/>
            <person name="Hui J.H."/>
            <person name="Leung T.F."/>
            <person name="Tungtrongchitr A."/>
            <person name="Zhong N."/>
            <person name="Liu Z."/>
            <person name="Tsui S.K."/>
        </authorList>
    </citation>
    <scope>NUCLEOTIDE SEQUENCE [LARGE SCALE GENOMIC DNA]</scope>
    <source>
        <strain evidence="11">Derp</strain>
    </source>
</reference>
<keyword evidence="7" id="KW-0675">Receptor</keyword>
<name>A0ABQ8JGU4_DERPT</name>
<evidence type="ECO:0000256" key="10">
    <source>
        <dbReference type="SAM" id="SignalP"/>
    </source>
</evidence>
<dbReference type="PROSITE" id="PS01209">
    <property type="entry name" value="LDLRA_1"/>
    <property type="match status" value="3"/>
</dbReference>
<dbReference type="Proteomes" id="UP000887458">
    <property type="component" value="Unassembled WGS sequence"/>
</dbReference>
<proteinExistence type="predicted"/>
<keyword evidence="3" id="KW-0677">Repeat</keyword>
<feature type="disulfide bond" evidence="9">
    <location>
        <begin position="58"/>
        <end position="76"/>
    </location>
</feature>
<dbReference type="PANTHER" id="PTHR22722">
    <property type="entry name" value="LOW-DENSITY LIPOPROTEIN RECEPTOR-RELATED PROTEIN 2-RELATED"/>
    <property type="match status" value="1"/>
</dbReference>
<protein>
    <submittedName>
        <fullName evidence="11">Uncharacterized protein</fullName>
    </submittedName>
</protein>